<dbReference type="GO" id="GO:0006869">
    <property type="term" value="P:lipid transport"/>
    <property type="evidence" value="ECO:0007669"/>
    <property type="project" value="UniProtKB-KW"/>
</dbReference>
<feature type="transmembrane region" description="Helical" evidence="12">
    <location>
        <begin position="81"/>
        <end position="101"/>
    </location>
</feature>
<dbReference type="InterPro" id="IPR031468">
    <property type="entry name" value="SMP_LBD"/>
</dbReference>
<protein>
    <submittedName>
        <fullName evidence="15">Synaptotagmin-5-like</fullName>
    </submittedName>
</protein>
<evidence type="ECO:0000259" key="13">
    <source>
        <dbReference type="PROSITE" id="PS50004"/>
    </source>
</evidence>
<dbReference type="STRING" id="554055.A0A2P6VJR8"/>
<keyword evidence="16" id="KW-1185">Reference proteome</keyword>
<dbReference type="GO" id="GO:0008289">
    <property type="term" value="F:lipid binding"/>
    <property type="evidence" value="ECO:0007669"/>
    <property type="project" value="UniProtKB-KW"/>
</dbReference>
<dbReference type="Proteomes" id="UP000239649">
    <property type="component" value="Unassembled WGS sequence"/>
</dbReference>
<feature type="domain" description="SMP-LTD" evidence="14">
    <location>
        <begin position="137"/>
        <end position="325"/>
    </location>
</feature>
<evidence type="ECO:0000256" key="10">
    <source>
        <dbReference type="ARBA" id="ARBA00023121"/>
    </source>
</evidence>
<dbReference type="Gene3D" id="2.60.40.150">
    <property type="entry name" value="C2 domain"/>
    <property type="match status" value="2"/>
</dbReference>
<dbReference type="PANTHER" id="PTHR10774">
    <property type="entry name" value="EXTENDED SYNAPTOTAGMIN-RELATED"/>
    <property type="match status" value="1"/>
</dbReference>
<dbReference type="CDD" id="cd00030">
    <property type="entry name" value="C2"/>
    <property type="match status" value="2"/>
</dbReference>
<evidence type="ECO:0000256" key="3">
    <source>
        <dbReference type="ARBA" id="ARBA00022448"/>
    </source>
</evidence>
<dbReference type="InterPro" id="IPR039010">
    <property type="entry name" value="Synaptotagmin_SMP"/>
</dbReference>
<dbReference type="PROSITE" id="PS50004">
    <property type="entry name" value="C2"/>
    <property type="match status" value="2"/>
</dbReference>
<keyword evidence="7" id="KW-0106">Calcium</keyword>
<keyword evidence="8 12" id="KW-1133">Transmembrane helix</keyword>
<feature type="domain" description="C2" evidence="13">
    <location>
        <begin position="483"/>
        <end position="609"/>
    </location>
</feature>
<dbReference type="OrthoDB" id="566659at2759"/>
<keyword evidence="3" id="KW-0813">Transport</keyword>
<dbReference type="PANTHER" id="PTHR10774:SF190">
    <property type="entry name" value="C2 CALCIUM_LIPID-BINDING ENDONUCLEASE_EXONUCLEASE_PHOSPHATASE-RELATED"/>
    <property type="match status" value="1"/>
</dbReference>
<dbReference type="InterPro" id="IPR000008">
    <property type="entry name" value="C2_dom"/>
</dbReference>
<evidence type="ECO:0000256" key="12">
    <source>
        <dbReference type="SAM" id="Phobius"/>
    </source>
</evidence>
<evidence type="ECO:0000256" key="11">
    <source>
        <dbReference type="ARBA" id="ARBA00023136"/>
    </source>
</evidence>
<dbReference type="CDD" id="cd21677">
    <property type="entry name" value="SMP_SYT"/>
    <property type="match status" value="1"/>
</dbReference>
<dbReference type="EMBL" id="LHPF02000005">
    <property type="protein sequence ID" value="PSC74351.1"/>
    <property type="molecule type" value="Genomic_DNA"/>
</dbReference>
<evidence type="ECO:0000256" key="6">
    <source>
        <dbReference type="ARBA" id="ARBA00022737"/>
    </source>
</evidence>
<proteinExistence type="inferred from homology"/>
<evidence type="ECO:0000313" key="15">
    <source>
        <dbReference type="EMBL" id="PSC74351.1"/>
    </source>
</evidence>
<dbReference type="PROSITE" id="PS51847">
    <property type="entry name" value="SMP"/>
    <property type="match status" value="1"/>
</dbReference>
<dbReference type="InterPro" id="IPR035892">
    <property type="entry name" value="C2_domain_sf"/>
</dbReference>
<feature type="transmembrane region" description="Helical" evidence="12">
    <location>
        <begin position="58"/>
        <end position="75"/>
    </location>
</feature>
<evidence type="ECO:0000256" key="2">
    <source>
        <dbReference type="ARBA" id="ARBA00006996"/>
    </source>
</evidence>
<comment type="subcellular location">
    <subcellularLocation>
        <location evidence="1">Membrane</location>
        <topology evidence="1">Single-pass membrane protein</topology>
    </subcellularLocation>
</comment>
<accession>A0A2P6VJR8</accession>
<evidence type="ECO:0000256" key="7">
    <source>
        <dbReference type="ARBA" id="ARBA00022837"/>
    </source>
</evidence>
<evidence type="ECO:0000256" key="8">
    <source>
        <dbReference type="ARBA" id="ARBA00022989"/>
    </source>
</evidence>
<reference evidence="15 16" key="1">
    <citation type="journal article" date="2018" name="Plant J.">
        <title>Genome sequences of Chlorella sorokiniana UTEX 1602 and Micractinium conductrix SAG 241.80: implications to maltose excretion by a green alga.</title>
        <authorList>
            <person name="Arriola M.B."/>
            <person name="Velmurugan N."/>
            <person name="Zhang Y."/>
            <person name="Plunkett M.H."/>
            <person name="Hondzo H."/>
            <person name="Barney B.M."/>
        </authorList>
    </citation>
    <scope>NUCLEOTIDE SEQUENCE [LARGE SCALE GENOMIC DNA]</scope>
    <source>
        <strain evidence="15 16">SAG 241.80</strain>
    </source>
</reference>
<evidence type="ECO:0000256" key="4">
    <source>
        <dbReference type="ARBA" id="ARBA00022692"/>
    </source>
</evidence>
<keyword evidence="5" id="KW-0479">Metal-binding</keyword>
<keyword evidence="4 12" id="KW-0812">Transmembrane</keyword>
<keyword evidence="6" id="KW-0677">Repeat</keyword>
<sequence>MAAGSAQAPAGPKDDAGVSTLAPAFSRQLSTRDTKAALEVAAEQAAAKSIPASTIAKAAFAAWVGFMAIWIKWLNLWGMELVWGSLFGLLWGVALAAVYRLNQQRKDTRRQLLAVIPGAKGMQELLHHIPTWISFRETEKMEWLNRILEKVWPYYDEAICATIKEQVEPLMMQYKPPGLIKRIYFQKLTFGDDPFRVEGIRVDRENPEEICIEVDYRWAGDANIFLAIELAAGGKATRMVPKVSDLAVSGTLRVILKPLVPEIPGFGAAVVSLRKPPLIRFNLDFGASMGGSYSAGAIKAWLDPFLRETISGMMLWPKRMVVPILPEIVTGPLDDLYLRHQGVLQIDVVRAKDLPRMDTVGTTDAFVEFFTLIDPKKPNSVEKTRVIKKDMNPVWNERVWLLVQEPTTQALFVECFDRDYLNAKELMRLNVFKGAANLVMAKDLVGRCMLQVAEFAETPGETVEKWMPLGRGEFSNEDGCGAGFGELQLRITYWPFNLLSRHAECARGTLIVWLLGCSNLPPADLPIMSSDPYVEFNCHNETQRSSTQMSTLNPRWVGTKFDFFKVPSGETLSIKVWDYDALTRDELLCELDVDLMETVQKAPGGDVTKAFPLVAVATDWLTYSKPAKVPEQPTITLRLQWVPFKDT</sequence>
<dbReference type="InterPro" id="IPR045050">
    <property type="entry name" value="Synaptotagmin_plant"/>
</dbReference>
<name>A0A2P6VJR8_9CHLO</name>
<feature type="domain" description="C2" evidence="13">
    <location>
        <begin position="325"/>
        <end position="467"/>
    </location>
</feature>
<dbReference type="GO" id="GO:0016020">
    <property type="term" value="C:membrane"/>
    <property type="evidence" value="ECO:0007669"/>
    <property type="project" value="UniProtKB-SubCell"/>
</dbReference>
<dbReference type="Pfam" id="PF17047">
    <property type="entry name" value="SMP_LBD"/>
    <property type="match status" value="1"/>
</dbReference>
<comment type="similarity">
    <text evidence="2">Belongs to the synaptotagmin family.</text>
</comment>
<dbReference type="GO" id="GO:0005783">
    <property type="term" value="C:endoplasmic reticulum"/>
    <property type="evidence" value="ECO:0007669"/>
    <property type="project" value="TreeGrafter"/>
</dbReference>
<evidence type="ECO:0000256" key="5">
    <source>
        <dbReference type="ARBA" id="ARBA00022723"/>
    </source>
</evidence>
<evidence type="ECO:0000259" key="14">
    <source>
        <dbReference type="PROSITE" id="PS51847"/>
    </source>
</evidence>
<organism evidence="15 16">
    <name type="scientific">Micractinium conductrix</name>
    <dbReference type="NCBI Taxonomy" id="554055"/>
    <lineage>
        <taxon>Eukaryota</taxon>
        <taxon>Viridiplantae</taxon>
        <taxon>Chlorophyta</taxon>
        <taxon>core chlorophytes</taxon>
        <taxon>Trebouxiophyceae</taxon>
        <taxon>Chlorellales</taxon>
        <taxon>Chlorellaceae</taxon>
        <taxon>Chlorella clade</taxon>
        <taxon>Micractinium</taxon>
    </lineage>
</organism>
<keyword evidence="11 12" id="KW-0472">Membrane</keyword>
<keyword evidence="9" id="KW-0445">Lipid transport</keyword>
<dbReference type="AlphaFoldDB" id="A0A2P6VJR8"/>
<evidence type="ECO:0000313" key="16">
    <source>
        <dbReference type="Proteomes" id="UP000239649"/>
    </source>
</evidence>
<dbReference type="SMART" id="SM00239">
    <property type="entry name" value="C2"/>
    <property type="match status" value="2"/>
</dbReference>
<comment type="caution">
    <text evidence="15">The sequence shown here is derived from an EMBL/GenBank/DDBJ whole genome shotgun (WGS) entry which is preliminary data.</text>
</comment>
<gene>
    <name evidence="15" type="ORF">C2E20_2602</name>
</gene>
<dbReference type="SUPFAM" id="SSF49562">
    <property type="entry name" value="C2 domain (Calcium/lipid-binding domain, CaLB)"/>
    <property type="match status" value="2"/>
</dbReference>
<evidence type="ECO:0000256" key="9">
    <source>
        <dbReference type="ARBA" id="ARBA00023055"/>
    </source>
</evidence>
<dbReference type="Pfam" id="PF00168">
    <property type="entry name" value="C2"/>
    <property type="match status" value="2"/>
</dbReference>
<evidence type="ECO:0000256" key="1">
    <source>
        <dbReference type="ARBA" id="ARBA00004167"/>
    </source>
</evidence>
<dbReference type="GO" id="GO:0046872">
    <property type="term" value="F:metal ion binding"/>
    <property type="evidence" value="ECO:0007669"/>
    <property type="project" value="UniProtKB-KW"/>
</dbReference>
<keyword evidence="10" id="KW-0446">Lipid-binding</keyword>